<dbReference type="InterPro" id="IPR000276">
    <property type="entry name" value="GPCR_Rhodpsn"/>
</dbReference>
<evidence type="ECO:0000313" key="9">
    <source>
        <dbReference type="WBParaSite" id="DME_0000408201-mRNA-1"/>
    </source>
</evidence>
<feature type="transmembrane region" description="Helical" evidence="5">
    <location>
        <begin position="50"/>
        <end position="74"/>
    </location>
</feature>
<name>A0A0N4UAB7_DRAME</name>
<comment type="subcellular location">
    <subcellularLocation>
        <location evidence="1">Membrane</location>
    </subcellularLocation>
</comment>
<organism evidence="7 9">
    <name type="scientific">Dracunculus medinensis</name>
    <name type="common">Guinea worm</name>
    <dbReference type="NCBI Taxonomy" id="318479"/>
    <lineage>
        <taxon>Eukaryota</taxon>
        <taxon>Metazoa</taxon>
        <taxon>Ecdysozoa</taxon>
        <taxon>Nematoda</taxon>
        <taxon>Chromadorea</taxon>
        <taxon>Rhabditida</taxon>
        <taxon>Spirurina</taxon>
        <taxon>Dracunculoidea</taxon>
        <taxon>Dracunculidae</taxon>
        <taxon>Dracunculus</taxon>
    </lineage>
</organism>
<dbReference type="OrthoDB" id="5870934at2759"/>
<dbReference type="GO" id="GO:0004930">
    <property type="term" value="F:G protein-coupled receptor activity"/>
    <property type="evidence" value="ECO:0007669"/>
    <property type="project" value="InterPro"/>
</dbReference>
<gene>
    <name evidence="6" type="ORF">DME_LOCUS446</name>
</gene>
<evidence type="ECO:0000313" key="6">
    <source>
        <dbReference type="EMBL" id="VDN50473.1"/>
    </source>
</evidence>
<evidence type="ECO:0000256" key="2">
    <source>
        <dbReference type="ARBA" id="ARBA00022692"/>
    </source>
</evidence>
<sequence>MYSIIIYVLPSYLPDALINICFASLAIPINIYILYLICKNHGQIKGSSKLLLIEMVACYLYAAIGITSLDLFYLISLCFKIPHTIFSCSLLRRIFGMTLYAPNLGIFVVAVDRYATVIWRRHISRKIMVAAFVFPIIALSGDENCMSDKKLHSDVHAGAGRFLVIFEECIAKDVPRLPYHLGTSTKDA</sequence>
<keyword evidence="8" id="KW-1185">Reference proteome</keyword>
<dbReference type="Proteomes" id="UP000274756">
    <property type="component" value="Unassembled WGS sequence"/>
</dbReference>
<keyword evidence="3 5" id="KW-1133">Transmembrane helix</keyword>
<evidence type="ECO:0000256" key="1">
    <source>
        <dbReference type="ARBA" id="ARBA00004370"/>
    </source>
</evidence>
<protein>
    <submittedName>
        <fullName evidence="9">G protein-coupled receptor</fullName>
    </submittedName>
</protein>
<evidence type="ECO:0000256" key="5">
    <source>
        <dbReference type="SAM" id="Phobius"/>
    </source>
</evidence>
<dbReference type="EMBL" id="UYYG01000003">
    <property type="protein sequence ID" value="VDN50473.1"/>
    <property type="molecule type" value="Genomic_DNA"/>
</dbReference>
<reference evidence="6 8" key="2">
    <citation type="submission" date="2018-11" db="EMBL/GenBank/DDBJ databases">
        <authorList>
            <consortium name="Pathogen Informatics"/>
        </authorList>
    </citation>
    <scope>NUCLEOTIDE SEQUENCE [LARGE SCALE GENOMIC DNA]</scope>
</reference>
<keyword evidence="4 5" id="KW-0472">Membrane</keyword>
<dbReference type="WBParaSite" id="DME_0000408201-mRNA-1">
    <property type="protein sequence ID" value="DME_0000408201-mRNA-1"/>
    <property type="gene ID" value="DME_0000408201"/>
</dbReference>
<evidence type="ECO:0000313" key="7">
    <source>
        <dbReference type="Proteomes" id="UP000038040"/>
    </source>
</evidence>
<dbReference type="Proteomes" id="UP000038040">
    <property type="component" value="Unplaced"/>
</dbReference>
<dbReference type="AlphaFoldDB" id="A0A0N4UAB7"/>
<evidence type="ECO:0000313" key="8">
    <source>
        <dbReference type="Proteomes" id="UP000274756"/>
    </source>
</evidence>
<keyword evidence="2 5" id="KW-0812">Transmembrane</keyword>
<dbReference type="PROSITE" id="PS00237">
    <property type="entry name" value="G_PROTEIN_RECEP_F1_1"/>
    <property type="match status" value="1"/>
</dbReference>
<evidence type="ECO:0000256" key="4">
    <source>
        <dbReference type="ARBA" id="ARBA00023136"/>
    </source>
</evidence>
<dbReference type="GO" id="GO:0016020">
    <property type="term" value="C:membrane"/>
    <property type="evidence" value="ECO:0007669"/>
    <property type="project" value="UniProtKB-SubCell"/>
</dbReference>
<feature type="transmembrane region" description="Helical" evidence="5">
    <location>
        <begin position="16"/>
        <end position="38"/>
    </location>
</feature>
<feature type="transmembrane region" description="Helical" evidence="5">
    <location>
        <begin position="94"/>
        <end position="111"/>
    </location>
</feature>
<evidence type="ECO:0000256" key="3">
    <source>
        <dbReference type="ARBA" id="ARBA00022989"/>
    </source>
</evidence>
<accession>A0A0N4UAB7</accession>
<proteinExistence type="predicted"/>
<reference evidence="9" key="1">
    <citation type="submission" date="2017-02" db="UniProtKB">
        <authorList>
            <consortium name="WormBaseParasite"/>
        </authorList>
    </citation>
    <scope>IDENTIFICATION</scope>
</reference>